<dbReference type="EMBL" id="DS268428">
    <property type="protein sequence ID" value="EFO94413.1"/>
    <property type="molecule type" value="Genomic_DNA"/>
</dbReference>
<dbReference type="PANTHER" id="PTHR11875">
    <property type="entry name" value="TESTIS-SPECIFIC Y-ENCODED PROTEIN"/>
    <property type="match status" value="1"/>
</dbReference>
<dbReference type="SUPFAM" id="SSF143113">
    <property type="entry name" value="NAP-like"/>
    <property type="match status" value="1"/>
</dbReference>
<dbReference type="CTD" id="9828342"/>
<feature type="compositionally biased region" description="Acidic residues" evidence="3">
    <location>
        <begin position="369"/>
        <end position="399"/>
    </location>
</feature>
<dbReference type="AlphaFoldDB" id="E3M8E2"/>
<dbReference type="eggNOG" id="KOG1508">
    <property type="taxonomic scope" value="Eukaryota"/>
</dbReference>
<dbReference type="Gene3D" id="3.30.1120.90">
    <property type="entry name" value="Nucleosome assembly protein"/>
    <property type="match status" value="1"/>
</dbReference>
<dbReference type="Gene3D" id="1.20.5.1500">
    <property type="match status" value="1"/>
</dbReference>
<name>E3M8E2_CAERE</name>
<organism evidence="5">
    <name type="scientific">Caenorhabditis remanei</name>
    <name type="common">Caenorhabditis vulgaris</name>
    <dbReference type="NCBI Taxonomy" id="31234"/>
    <lineage>
        <taxon>Eukaryota</taxon>
        <taxon>Metazoa</taxon>
        <taxon>Ecdysozoa</taxon>
        <taxon>Nematoda</taxon>
        <taxon>Chromadorea</taxon>
        <taxon>Rhabditida</taxon>
        <taxon>Rhabditina</taxon>
        <taxon>Rhabditomorpha</taxon>
        <taxon>Rhabditoidea</taxon>
        <taxon>Rhabditidae</taxon>
        <taxon>Peloderinae</taxon>
        <taxon>Caenorhabditis</taxon>
    </lineage>
</organism>
<accession>E3M8E2</accession>
<comment type="similarity">
    <text evidence="1 2">Belongs to the nucleosome assembly protein (NAP) family.</text>
</comment>
<sequence>MPSCFFPIVYFIVLSKLTYRFGFFLSNHRFSGKMSDEPAAKRSRIGDEPAAERAKNADEFPNLRSDVVGAVKEKLIELDAVQHQLDVMSEKAAEEVLRVEKAFNKKRMPIYEKRKNLTTKIDNFWQTAFLNHHLLSTAIPEEQEDLLGALRDLEVQEFEDLRSGFRIVMTFDQNEYFENTVITKSYHLQSETPSTQITEIKWRENKQPPPKPEDDSAITFLEWLNYAAPPDSDEIAEVIKDDLFVNPLQYYMMPDMQEVDVDEMESFLNEDRGVDENGQPILGFSRPVDLSTIMGTDDSDELGEEAVEEMDDEEKVDDDEVEDGEDEEEGEIEGESVDDEDDDGEEGALEEDEDEEEAEGEGEGKAEGEGEGEADDEVEVEGDGEGEGEEGEGGDEENDAEKVAESRGPSEEL</sequence>
<dbReference type="GO" id="GO:0005634">
    <property type="term" value="C:nucleus"/>
    <property type="evidence" value="ECO:0007669"/>
    <property type="project" value="InterPro"/>
</dbReference>
<dbReference type="HOGENOM" id="CLU_788092_0_0_1"/>
<proteinExistence type="inferred from homology"/>
<feature type="compositionally biased region" description="Basic and acidic residues" evidence="3">
    <location>
        <begin position="400"/>
        <end position="413"/>
    </location>
</feature>
<dbReference type="Proteomes" id="UP000008281">
    <property type="component" value="Unassembled WGS sequence"/>
</dbReference>
<dbReference type="KEGG" id="crq:GCK72_008850"/>
<gene>
    <name evidence="4" type="ORF">CRE_13266</name>
</gene>
<dbReference type="FunCoup" id="E3M8E2">
    <property type="interactions" value="3016"/>
</dbReference>
<feature type="compositionally biased region" description="Acidic residues" evidence="3">
    <location>
        <begin position="297"/>
        <end position="361"/>
    </location>
</feature>
<keyword evidence="5" id="KW-1185">Reference proteome</keyword>
<evidence type="ECO:0000256" key="1">
    <source>
        <dbReference type="ARBA" id="ARBA00009947"/>
    </source>
</evidence>
<evidence type="ECO:0000256" key="2">
    <source>
        <dbReference type="RuleBase" id="RU003876"/>
    </source>
</evidence>
<dbReference type="OrthoDB" id="19419at2759"/>
<dbReference type="InterPro" id="IPR037231">
    <property type="entry name" value="NAP-like_sf"/>
</dbReference>
<reference evidence="4" key="1">
    <citation type="submission" date="2007-07" db="EMBL/GenBank/DDBJ databases">
        <title>PCAP assembly of the Caenorhabditis remanei genome.</title>
        <authorList>
            <consortium name="The Caenorhabditis remanei Sequencing Consortium"/>
            <person name="Wilson R.K."/>
        </authorList>
    </citation>
    <scope>NUCLEOTIDE SEQUENCE [LARGE SCALE GENOMIC DNA]</scope>
    <source>
        <strain evidence="4">PB4641</strain>
    </source>
</reference>
<dbReference type="GeneID" id="9828342"/>
<dbReference type="STRING" id="31234.E3M8E2"/>
<feature type="region of interest" description="Disordered" evidence="3">
    <location>
        <begin position="272"/>
        <end position="413"/>
    </location>
</feature>
<dbReference type="GO" id="GO:0006334">
    <property type="term" value="P:nucleosome assembly"/>
    <property type="evidence" value="ECO:0007669"/>
    <property type="project" value="InterPro"/>
</dbReference>
<dbReference type="RefSeq" id="XP_003107592.2">
    <property type="nucleotide sequence ID" value="XM_003107544.2"/>
</dbReference>
<protein>
    <submittedName>
        <fullName evidence="4">Uncharacterized protein</fullName>
    </submittedName>
</protein>
<evidence type="ECO:0000256" key="3">
    <source>
        <dbReference type="SAM" id="MobiDB-lite"/>
    </source>
</evidence>
<evidence type="ECO:0000313" key="4">
    <source>
        <dbReference type="EMBL" id="EFO94413.1"/>
    </source>
</evidence>
<feature type="region of interest" description="Disordered" evidence="3">
    <location>
        <begin position="32"/>
        <end position="56"/>
    </location>
</feature>
<evidence type="ECO:0000313" key="5">
    <source>
        <dbReference type="Proteomes" id="UP000008281"/>
    </source>
</evidence>
<dbReference type="Pfam" id="PF00956">
    <property type="entry name" value="NAP"/>
    <property type="match status" value="1"/>
</dbReference>
<dbReference type="InParanoid" id="E3M8E2"/>
<feature type="compositionally biased region" description="Basic and acidic residues" evidence="3">
    <location>
        <begin position="34"/>
        <end position="56"/>
    </location>
</feature>
<dbReference type="InterPro" id="IPR002164">
    <property type="entry name" value="NAP_family"/>
</dbReference>